<dbReference type="Proteomes" id="UP000790709">
    <property type="component" value="Unassembled WGS sequence"/>
</dbReference>
<proteinExistence type="predicted"/>
<gene>
    <name evidence="1" type="ORF">BV22DRAFT_380641</name>
</gene>
<protein>
    <submittedName>
        <fullName evidence="1">Uncharacterized protein</fullName>
    </submittedName>
</protein>
<accession>A0ACB8BLS2</accession>
<comment type="caution">
    <text evidence="1">The sequence shown here is derived from an EMBL/GenBank/DDBJ whole genome shotgun (WGS) entry which is preliminary data.</text>
</comment>
<evidence type="ECO:0000313" key="1">
    <source>
        <dbReference type="EMBL" id="KAH7926163.1"/>
    </source>
</evidence>
<reference evidence="1" key="1">
    <citation type="journal article" date="2021" name="New Phytol.">
        <title>Evolutionary innovations through gain and loss of genes in the ectomycorrhizal Boletales.</title>
        <authorList>
            <person name="Wu G."/>
            <person name="Miyauchi S."/>
            <person name="Morin E."/>
            <person name="Kuo A."/>
            <person name="Drula E."/>
            <person name="Varga T."/>
            <person name="Kohler A."/>
            <person name="Feng B."/>
            <person name="Cao Y."/>
            <person name="Lipzen A."/>
            <person name="Daum C."/>
            <person name="Hundley H."/>
            <person name="Pangilinan J."/>
            <person name="Johnson J."/>
            <person name="Barry K."/>
            <person name="LaButti K."/>
            <person name="Ng V."/>
            <person name="Ahrendt S."/>
            <person name="Min B."/>
            <person name="Choi I.G."/>
            <person name="Park H."/>
            <person name="Plett J.M."/>
            <person name="Magnuson J."/>
            <person name="Spatafora J.W."/>
            <person name="Nagy L.G."/>
            <person name="Henrissat B."/>
            <person name="Grigoriev I.V."/>
            <person name="Yang Z.L."/>
            <person name="Xu J."/>
            <person name="Martin F.M."/>
        </authorList>
    </citation>
    <scope>NUCLEOTIDE SEQUENCE</scope>
    <source>
        <strain evidence="1">KUC20120723A-06</strain>
    </source>
</reference>
<dbReference type="EMBL" id="MU266388">
    <property type="protein sequence ID" value="KAH7926163.1"/>
    <property type="molecule type" value="Genomic_DNA"/>
</dbReference>
<evidence type="ECO:0000313" key="2">
    <source>
        <dbReference type="Proteomes" id="UP000790709"/>
    </source>
</evidence>
<name>A0ACB8BLS2_9AGAM</name>
<keyword evidence="2" id="KW-1185">Reference proteome</keyword>
<organism evidence="1 2">
    <name type="scientific">Leucogyrophana mollusca</name>
    <dbReference type="NCBI Taxonomy" id="85980"/>
    <lineage>
        <taxon>Eukaryota</taxon>
        <taxon>Fungi</taxon>
        <taxon>Dikarya</taxon>
        <taxon>Basidiomycota</taxon>
        <taxon>Agaricomycotina</taxon>
        <taxon>Agaricomycetes</taxon>
        <taxon>Agaricomycetidae</taxon>
        <taxon>Boletales</taxon>
        <taxon>Boletales incertae sedis</taxon>
        <taxon>Leucogyrophana</taxon>
    </lineage>
</organism>
<sequence>MDSPSSSLRTSCAYDTTDSIASLRDQIQHLKEQIALLALQGSIVHKQRCLLQQLRLLQPLVCKEKLRASALHQLDTAQGTIPFPEDSAFESCTSRSIDAVDSHSLQLQLHDAALHTGEPADQCCPPTSGCTSATLSVDSKSTAPASPKSSLSFSSGGSGFPEKQRGQGREGGQRPRSAIDILTHLRRSLSTSNRRSQLL</sequence>